<evidence type="ECO:0008006" key="3">
    <source>
        <dbReference type="Google" id="ProtNLM"/>
    </source>
</evidence>
<accession>A0A6G9YUJ2</accession>
<evidence type="ECO:0000313" key="1">
    <source>
        <dbReference type="EMBL" id="QIS16820.1"/>
    </source>
</evidence>
<protein>
    <recommendedName>
        <fullName evidence="3">DUF5642 domain-containing protein</fullName>
    </recommendedName>
</protein>
<dbReference type="Proteomes" id="UP000503540">
    <property type="component" value="Chromosome"/>
</dbReference>
<keyword evidence="2" id="KW-1185">Reference proteome</keyword>
<dbReference type="RefSeq" id="WP_167478827.1">
    <property type="nucleotide sequence ID" value="NZ_CP046172.1"/>
</dbReference>
<dbReference type="KEGG" id="nah:F5544_45085"/>
<gene>
    <name evidence="1" type="ORF">F5544_45085</name>
</gene>
<evidence type="ECO:0000313" key="2">
    <source>
        <dbReference type="Proteomes" id="UP000503540"/>
    </source>
</evidence>
<sequence>MRDWRQAGLVLAATAVLIGGPVVISANVPTKQTPVGAERIEVTAPGDSPDTVGFTGVNGWSRRPTGDQTTALLDAPDGSVLLVTVANGVTDLPAALEWRRKVLGLQAFDAVFDGGEIGNPAGFHGLTCRAATASGVCAVIGKDNLVVSIALAGGGARLPELLPIVQSVQVAS</sequence>
<organism evidence="1 2">
    <name type="scientific">Nocardia arthritidis</name>
    <dbReference type="NCBI Taxonomy" id="228602"/>
    <lineage>
        <taxon>Bacteria</taxon>
        <taxon>Bacillati</taxon>
        <taxon>Actinomycetota</taxon>
        <taxon>Actinomycetes</taxon>
        <taxon>Mycobacteriales</taxon>
        <taxon>Nocardiaceae</taxon>
        <taxon>Nocardia</taxon>
    </lineage>
</organism>
<dbReference type="EMBL" id="CP046172">
    <property type="protein sequence ID" value="QIS16820.1"/>
    <property type="molecule type" value="Genomic_DNA"/>
</dbReference>
<name>A0A6G9YUJ2_9NOCA</name>
<dbReference type="AlphaFoldDB" id="A0A6G9YUJ2"/>
<reference evidence="1 2" key="1">
    <citation type="journal article" date="2019" name="ACS Chem. Biol.">
        <title>Identification and Mobilization of a Cryptic Antibiotic Biosynthesis Gene Locus from a Human-Pathogenic Nocardia Isolate.</title>
        <authorList>
            <person name="Herisse M."/>
            <person name="Ishida K."/>
            <person name="Porter J.L."/>
            <person name="Howden B."/>
            <person name="Hertweck C."/>
            <person name="Stinear T.P."/>
            <person name="Pidot S.J."/>
        </authorList>
    </citation>
    <scope>NUCLEOTIDE SEQUENCE [LARGE SCALE GENOMIC DNA]</scope>
    <source>
        <strain evidence="1 2">AUSMDU00012717</strain>
    </source>
</reference>
<proteinExistence type="predicted"/>